<organism evidence="1 2">
    <name type="scientific">Actinomadura miaoliensis</name>
    <dbReference type="NCBI Taxonomy" id="430685"/>
    <lineage>
        <taxon>Bacteria</taxon>
        <taxon>Bacillati</taxon>
        <taxon>Actinomycetota</taxon>
        <taxon>Actinomycetes</taxon>
        <taxon>Streptosporangiales</taxon>
        <taxon>Thermomonosporaceae</taxon>
        <taxon>Actinomadura</taxon>
    </lineage>
</organism>
<dbReference type="EMBL" id="BAAAZG010000035">
    <property type="protein sequence ID" value="GAA4083025.1"/>
    <property type="molecule type" value="Genomic_DNA"/>
</dbReference>
<gene>
    <name evidence="1" type="ORF">GCM10022214_48060</name>
</gene>
<keyword evidence="2" id="KW-1185">Reference proteome</keyword>
<proteinExistence type="predicted"/>
<comment type="caution">
    <text evidence="1">The sequence shown here is derived from an EMBL/GenBank/DDBJ whole genome shotgun (WGS) entry which is preliminary data.</text>
</comment>
<reference evidence="2" key="1">
    <citation type="journal article" date="2019" name="Int. J. Syst. Evol. Microbiol.">
        <title>The Global Catalogue of Microorganisms (GCM) 10K type strain sequencing project: providing services to taxonomists for standard genome sequencing and annotation.</title>
        <authorList>
            <consortium name="The Broad Institute Genomics Platform"/>
            <consortium name="The Broad Institute Genome Sequencing Center for Infectious Disease"/>
            <person name="Wu L."/>
            <person name="Ma J."/>
        </authorList>
    </citation>
    <scope>NUCLEOTIDE SEQUENCE [LARGE SCALE GENOMIC DNA]</scope>
    <source>
        <strain evidence="2">JCM 16702</strain>
    </source>
</reference>
<evidence type="ECO:0008006" key="3">
    <source>
        <dbReference type="Google" id="ProtNLM"/>
    </source>
</evidence>
<name>A0ABP7W834_9ACTN</name>
<evidence type="ECO:0000313" key="2">
    <source>
        <dbReference type="Proteomes" id="UP001500683"/>
    </source>
</evidence>
<dbReference type="RefSeq" id="WP_344951591.1">
    <property type="nucleotide sequence ID" value="NZ_BAAAZG010000035.1"/>
</dbReference>
<accession>A0ABP7W834</accession>
<sequence length="157" mass="17072">MTGRYATPRNRSGRITETSDYVAMLQRIIWGYGRRIGEDAAALVHLRDLEQTLRDAVNWGMFLANQAGANGQPGYSQNEQARMLGVSRQAIAKRIKIGEQIHLDRQILSGNGAVVRISDVRAARAAGLAAAGVTDRTGSVHELAVQHRPAHTESEAS</sequence>
<evidence type="ECO:0000313" key="1">
    <source>
        <dbReference type="EMBL" id="GAA4083025.1"/>
    </source>
</evidence>
<protein>
    <recommendedName>
        <fullName evidence="3">Helix-turn-helix domain-containing protein</fullName>
    </recommendedName>
</protein>
<dbReference type="Proteomes" id="UP001500683">
    <property type="component" value="Unassembled WGS sequence"/>
</dbReference>